<gene>
    <name evidence="13" type="ORF">PPACK8108_LOCUS23977</name>
</gene>
<feature type="region of interest" description="Disordered" evidence="11">
    <location>
        <begin position="62"/>
        <end position="92"/>
    </location>
</feature>
<evidence type="ECO:0000256" key="5">
    <source>
        <dbReference type="ARBA" id="ARBA00022448"/>
    </source>
</evidence>
<dbReference type="PROSITE" id="PS50195">
    <property type="entry name" value="PX"/>
    <property type="match status" value="1"/>
</dbReference>
<feature type="region of interest" description="Disordered" evidence="11">
    <location>
        <begin position="1"/>
        <end position="20"/>
    </location>
</feature>
<keyword evidence="6" id="KW-0963">Cytoplasm</keyword>
<organism evidence="13 14">
    <name type="scientific">Phakopsora pachyrhizi</name>
    <name type="common">Asian soybean rust disease fungus</name>
    <dbReference type="NCBI Taxonomy" id="170000"/>
    <lineage>
        <taxon>Eukaryota</taxon>
        <taxon>Fungi</taxon>
        <taxon>Dikarya</taxon>
        <taxon>Basidiomycota</taxon>
        <taxon>Pucciniomycotina</taxon>
        <taxon>Pucciniomycetes</taxon>
        <taxon>Pucciniales</taxon>
        <taxon>Phakopsoraceae</taxon>
        <taxon>Phakopsora</taxon>
    </lineage>
</organism>
<evidence type="ECO:0000256" key="4">
    <source>
        <dbReference type="ARBA" id="ARBA00010883"/>
    </source>
</evidence>
<dbReference type="PANTHER" id="PTHR10555">
    <property type="entry name" value="SORTING NEXIN"/>
    <property type="match status" value="1"/>
</dbReference>
<feature type="compositionally biased region" description="Polar residues" evidence="11">
    <location>
        <begin position="521"/>
        <end position="535"/>
    </location>
</feature>
<dbReference type="SUPFAM" id="SSF103657">
    <property type="entry name" value="BAR/IMD domain-like"/>
    <property type="match status" value="1"/>
</dbReference>
<keyword evidence="8" id="KW-0653">Protein transport</keyword>
<name>A0AAV0BQF6_PHAPC</name>
<feature type="compositionally biased region" description="Polar residues" evidence="11">
    <location>
        <begin position="11"/>
        <end position="20"/>
    </location>
</feature>
<evidence type="ECO:0000256" key="9">
    <source>
        <dbReference type="ARBA" id="ARBA00023034"/>
    </source>
</evidence>
<dbReference type="SUPFAM" id="SSF64268">
    <property type="entry name" value="PX domain"/>
    <property type="match status" value="1"/>
</dbReference>
<keyword evidence="7" id="KW-0597">Phosphoprotein</keyword>
<evidence type="ECO:0000256" key="3">
    <source>
        <dbReference type="ARBA" id="ARBA00004555"/>
    </source>
</evidence>
<dbReference type="GO" id="GO:0015031">
    <property type="term" value="P:protein transport"/>
    <property type="evidence" value="ECO:0007669"/>
    <property type="project" value="UniProtKB-KW"/>
</dbReference>
<dbReference type="PANTHER" id="PTHR10555:SF170">
    <property type="entry name" value="FI18122P1"/>
    <property type="match status" value="1"/>
</dbReference>
<dbReference type="SMART" id="SM00312">
    <property type="entry name" value="PX"/>
    <property type="match status" value="1"/>
</dbReference>
<evidence type="ECO:0000256" key="11">
    <source>
        <dbReference type="SAM" id="MobiDB-lite"/>
    </source>
</evidence>
<evidence type="ECO:0000256" key="8">
    <source>
        <dbReference type="ARBA" id="ARBA00022927"/>
    </source>
</evidence>
<comment type="caution">
    <text evidence="13">The sequence shown here is derived from an EMBL/GenBank/DDBJ whole genome shotgun (WGS) entry which is preliminary data.</text>
</comment>
<feature type="compositionally biased region" description="Polar residues" evidence="11">
    <location>
        <begin position="1063"/>
        <end position="1080"/>
    </location>
</feature>
<feature type="compositionally biased region" description="Polar residues" evidence="11">
    <location>
        <begin position="233"/>
        <end position="250"/>
    </location>
</feature>
<comment type="similarity">
    <text evidence="4">Belongs to the sorting nexin family.</text>
</comment>
<evidence type="ECO:0000313" key="14">
    <source>
        <dbReference type="Proteomes" id="UP001153365"/>
    </source>
</evidence>
<dbReference type="GO" id="GO:0005829">
    <property type="term" value="C:cytosol"/>
    <property type="evidence" value="ECO:0007669"/>
    <property type="project" value="GOC"/>
</dbReference>
<accession>A0AAV0BQF6</accession>
<dbReference type="GO" id="GO:0005794">
    <property type="term" value="C:Golgi apparatus"/>
    <property type="evidence" value="ECO:0007669"/>
    <property type="project" value="UniProtKB-SubCell"/>
</dbReference>
<feature type="compositionally biased region" description="Low complexity" evidence="11">
    <location>
        <begin position="612"/>
        <end position="626"/>
    </location>
</feature>
<feature type="compositionally biased region" description="Polar residues" evidence="11">
    <location>
        <begin position="413"/>
        <end position="424"/>
    </location>
</feature>
<dbReference type="InterPro" id="IPR036871">
    <property type="entry name" value="PX_dom_sf"/>
</dbReference>
<dbReference type="GO" id="GO:0035091">
    <property type="term" value="F:phosphatidylinositol binding"/>
    <property type="evidence" value="ECO:0007669"/>
    <property type="project" value="InterPro"/>
</dbReference>
<keyword evidence="9" id="KW-0333">Golgi apparatus</keyword>
<dbReference type="Gene3D" id="1.20.1270.60">
    <property type="entry name" value="Arfaptin homology (AH) domain/BAR domain"/>
    <property type="match status" value="1"/>
</dbReference>
<feature type="compositionally biased region" description="Acidic residues" evidence="11">
    <location>
        <begin position="265"/>
        <end position="277"/>
    </location>
</feature>
<feature type="compositionally biased region" description="Polar residues" evidence="11">
    <location>
        <begin position="201"/>
        <end position="216"/>
    </location>
</feature>
<dbReference type="InterPro" id="IPR027267">
    <property type="entry name" value="AH/BAR_dom_sf"/>
</dbReference>
<comment type="subcellular location">
    <subcellularLocation>
        <location evidence="2">Cytoplasm</location>
    </subcellularLocation>
    <subcellularLocation>
        <location evidence="3">Golgi apparatus</location>
    </subcellularLocation>
    <subcellularLocation>
        <location evidence="1">Membrane</location>
        <topology evidence="1">Peripheral membrane protein</topology>
        <orientation evidence="1">Cytoplasmic side</orientation>
    </subcellularLocation>
</comment>
<dbReference type="InterPro" id="IPR001683">
    <property type="entry name" value="PX_dom"/>
</dbReference>
<keyword evidence="5" id="KW-0813">Transport</keyword>
<evidence type="ECO:0000256" key="1">
    <source>
        <dbReference type="ARBA" id="ARBA00004287"/>
    </source>
</evidence>
<feature type="compositionally biased region" description="Polar residues" evidence="11">
    <location>
        <begin position="487"/>
        <end position="513"/>
    </location>
</feature>
<dbReference type="Proteomes" id="UP001153365">
    <property type="component" value="Unassembled WGS sequence"/>
</dbReference>
<reference evidence="13" key="1">
    <citation type="submission" date="2022-06" db="EMBL/GenBank/DDBJ databases">
        <authorList>
            <consortium name="SYNGENTA / RWTH Aachen University"/>
        </authorList>
    </citation>
    <scope>NUCLEOTIDE SEQUENCE</scope>
</reference>
<proteinExistence type="inferred from homology"/>
<keyword evidence="10" id="KW-0472">Membrane</keyword>
<protein>
    <submittedName>
        <fullName evidence="13">Vps5 C terminal like-domain-containing protein</fullName>
    </submittedName>
</protein>
<dbReference type="GO" id="GO:0030904">
    <property type="term" value="C:retromer complex"/>
    <property type="evidence" value="ECO:0007669"/>
    <property type="project" value="UniProtKB-ARBA"/>
</dbReference>
<evidence type="ECO:0000259" key="12">
    <source>
        <dbReference type="PROSITE" id="PS50195"/>
    </source>
</evidence>
<evidence type="ECO:0000256" key="2">
    <source>
        <dbReference type="ARBA" id="ARBA00004496"/>
    </source>
</evidence>
<dbReference type="GO" id="GO:0005768">
    <property type="term" value="C:endosome"/>
    <property type="evidence" value="ECO:0007669"/>
    <property type="project" value="TreeGrafter"/>
</dbReference>
<evidence type="ECO:0000313" key="13">
    <source>
        <dbReference type="EMBL" id="CAH7688935.1"/>
    </source>
</evidence>
<evidence type="ECO:0000256" key="7">
    <source>
        <dbReference type="ARBA" id="ARBA00022553"/>
    </source>
</evidence>
<feature type="compositionally biased region" description="Polar residues" evidence="11">
    <location>
        <begin position="568"/>
        <end position="583"/>
    </location>
</feature>
<dbReference type="AlphaFoldDB" id="A0AAV0BQF6"/>
<dbReference type="EMBL" id="CALTRL010006031">
    <property type="protein sequence ID" value="CAH7688935.1"/>
    <property type="molecule type" value="Genomic_DNA"/>
</dbReference>
<feature type="compositionally biased region" description="Polar residues" evidence="11">
    <location>
        <begin position="1022"/>
        <end position="1043"/>
    </location>
</feature>
<feature type="compositionally biased region" description="Polar residues" evidence="11">
    <location>
        <begin position="434"/>
        <end position="456"/>
    </location>
</feature>
<evidence type="ECO:0000256" key="6">
    <source>
        <dbReference type="ARBA" id="ARBA00022490"/>
    </source>
</evidence>
<dbReference type="FunFam" id="1.20.1270.60:FF:000022">
    <property type="entry name" value="Sorting nexin 3 protein"/>
    <property type="match status" value="1"/>
</dbReference>
<feature type="region of interest" description="Disordered" evidence="11">
    <location>
        <begin position="313"/>
        <end position="362"/>
    </location>
</feature>
<dbReference type="Pfam" id="PF09325">
    <property type="entry name" value="Vps5"/>
    <property type="match status" value="1"/>
</dbReference>
<dbReference type="InterPro" id="IPR015404">
    <property type="entry name" value="Vps5_C"/>
</dbReference>
<keyword evidence="14" id="KW-1185">Reference proteome</keyword>
<feature type="region of interest" description="Disordered" evidence="11">
    <location>
        <begin position="1013"/>
        <end position="1094"/>
    </location>
</feature>
<feature type="compositionally biased region" description="Basic and acidic residues" evidence="11">
    <location>
        <begin position="1044"/>
        <end position="1060"/>
    </location>
</feature>
<dbReference type="Gene3D" id="3.30.1520.10">
    <property type="entry name" value="Phox-like domain"/>
    <property type="match status" value="1"/>
</dbReference>
<feature type="domain" description="PX" evidence="12">
    <location>
        <begin position="642"/>
        <end position="761"/>
    </location>
</feature>
<dbReference type="Pfam" id="PF00787">
    <property type="entry name" value="PX"/>
    <property type="match status" value="1"/>
</dbReference>
<evidence type="ECO:0000256" key="10">
    <source>
        <dbReference type="ARBA" id="ARBA00023136"/>
    </source>
</evidence>
<feature type="compositionally biased region" description="Polar residues" evidence="11">
    <location>
        <begin position="173"/>
        <end position="192"/>
    </location>
</feature>
<feature type="region of interest" description="Disordered" evidence="11">
    <location>
        <begin position="403"/>
        <end position="642"/>
    </location>
</feature>
<dbReference type="GO" id="GO:0042147">
    <property type="term" value="P:retrograde transport, endosome to Golgi"/>
    <property type="evidence" value="ECO:0007669"/>
    <property type="project" value="TreeGrafter"/>
</dbReference>
<feature type="region of interest" description="Disordered" evidence="11">
    <location>
        <begin position="166"/>
        <end position="278"/>
    </location>
</feature>
<dbReference type="GO" id="GO:0045053">
    <property type="term" value="P:protein retention in Golgi apparatus"/>
    <property type="evidence" value="ECO:0007669"/>
    <property type="project" value="TreeGrafter"/>
</dbReference>
<sequence length="1094" mass="119132">MSNEGFIINPGQINSDSFTSQQGQLSYDVNPFLGFGGLDDGVGLDTTHNPFADLRSSASANMNDDEQLVSSSSTIKTTRELQPSVLSPQLNNDTSSIDTFKASELDVDTSNYFNQHQVPALTNTTAITAQEDELHLSNGPEVIQDVGFDGRPLDISPEHFLSFSSNNDDSFFTTQENDQLQTPHGFSFSTAQDHFADRSEPNSFIQPPSSSGSAFPSTEIHRSDKSTPIKPSATGSNHQRTSKPSASKSPTFKPFGVSATLTSSNDDEDNDDDDIDDFNSASNISSTLNSRPALPDILGGVSIGASVLLPDSRSSLPAFKKSPKKSKRETSSSISISNGVEDSKFTTRSTTQKPGNVLKPYRPLGLKIAKAQPIITSPPPEPSTNSNQSQNSLLNRQVSLAQKPILPSPPGLVSNSGSIPSSGQAAVAVDPDVTSCSQSSEPSFGNQNDRSISQSVKDLKGPIIESSPSTSSSAEGGVPKDRVVVSPISSATSEHQSSAQPLLDSSKNQSSSEAKIPASVSDPSTTNHTVASASTRPDFLKKEEVGESQAITQQTTITSHPSAPKIITSPSLTPAFRSSNRSQSESEDEDDRPLASVREGLVQQQNLAYKDPPTGLTPTPSSSTFSNKLSPHIDTPIQPPMPRYRCSVGDPQKMGMINDIHTVYTVKTTATDPGTYGSLKGSSTVLRRFRDFVWLFEVLTSNNPGVIVPPIPDKNIRNRFQEGFIAARRVALEIFLQKTVNHPMLMSDPDLKLFLESDSFALEVKHRRPDSSNQHGWLAQIAGPRFSETDEFFDQRKMALESLEGQLKGLQSSLSAASKARRVLSQSLSDLSQALLTLSTCDLSKPVRNALDRLAGLHRQFHTWSEEQSKDELEGLLATVEAYSRLINSVRLTFSGRVKSWEKWQLSLNNLRKVQMNHEKVKRSAVNEHSSGLVYSLAELEGAERRAHEAHSEFGDVSKLIKAEMQRFDREKVEDFKAAICGYVDGLTKRQRQVVRFWQEYYQLLQALSKSNNNSEANSNETQKNVKQASQGQEQSTEASGSSVDDKPKKDEFGKGREVEESVPSNLTEETSAWASSSDEPLNKEENSLPTLAL</sequence>